<gene>
    <name evidence="1" type="ORF">CYY_002770</name>
</gene>
<name>A0A8J4PZN2_9MYCE</name>
<dbReference type="AlphaFoldDB" id="A0A8J4PZN2"/>
<organism evidence="1 2">
    <name type="scientific">Polysphondylium violaceum</name>
    <dbReference type="NCBI Taxonomy" id="133409"/>
    <lineage>
        <taxon>Eukaryota</taxon>
        <taxon>Amoebozoa</taxon>
        <taxon>Evosea</taxon>
        <taxon>Eumycetozoa</taxon>
        <taxon>Dictyostelia</taxon>
        <taxon>Dictyosteliales</taxon>
        <taxon>Dictyosteliaceae</taxon>
        <taxon>Polysphondylium</taxon>
    </lineage>
</organism>
<protein>
    <submittedName>
        <fullName evidence="1">Uncharacterized protein</fullName>
    </submittedName>
</protein>
<evidence type="ECO:0000313" key="2">
    <source>
        <dbReference type="Proteomes" id="UP000695562"/>
    </source>
</evidence>
<dbReference type="EMBL" id="AJWJ01000080">
    <property type="protein sequence ID" value="KAF2075922.1"/>
    <property type="molecule type" value="Genomic_DNA"/>
</dbReference>
<comment type="caution">
    <text evidence="1">The sequence shown here is derived from an EMBL/GenBank/DDBJ whole genome shotgun (WGS) entry which is preliminary data.</text>
</comment>
<accession>A0A8J4PZN2</accession>
<reference evidence="1" key="1">
    <citation type="submission" date="2020-01" db="EMBL/GenBank/DDBJ databases">
        <title>Development of genomics and gene disruption for Polysphondylium violaceum indicates a role for the polyketide synthase stlB in stalk morphogenesis.</title>
        <authorList>
            <person name="Narita B."/>
            <person name="Kawabe Y."/>
            <person name="Kin K."/>
            <person name="Saito T."/>
            <person name="Gibbs R."/>
            <person name="Kuspa A."/>
            <person name="Muzny D."/>
            <person name="Queller D."/>
            <person name="Richards S."/>
            <person name="Strassman J."/>
            <person name="Sucgang R."/>
            <person name="Worley K."/>
            <person name="Schaap P."/>
        </authorList>
    </citation>
    <scope>NUCLEOTIDE SEQUENCE</scope>
    <source>
        <strain evidence="1">QSvi11</strain>
    </source>
</reference>
<dbReference type="Proteomes" id="UP000695562">
    <property type="component" value="Unassembled WGS sequence"/>
</dbReference>
<dbReference type="OrthoDB" id="16873at2759"/>
<sequence length="96" mass="10612">MEDSMLFNEISPSYAMKITSPNGVVSTDIWADNIEDNEPNFPSSPLSCPLGHPLYTTINAQNSTVKGDYYNFNFRMGAPFGGDFYLDSTHPTITHG</sequence>
<evidence type="ECO:0000313" key="1">
    <source>
        <dbReference type="EMBL" id="KAF2075922.1"/>
    </source>
</evidence>
<keyword evidence="2" id="KW-1185">Reference proteome</keyword>
<proteinExistence type="predicted"/>